<name>A0ABY0H072_9PEZI</name>
<proteinExistence type="predicted"/>
<dbReference type="EMBL" id="QJNS01000256">
    <property type="protein sequence ID" value="RYO81271.1"/>
    <property type="molecule type" value="Genomic_DNA"/>
</dbReference>
<evidence type="ECO:0008006" key="3">
    <source>
        <dbReference type="Google" id="ProtNLM"/>
    </source>
</evidence>
<reference evidence="1 2" key="1">
    <citation type="submission" date="2018-06" db="EMBL/GenBank/DDBJ databases">
        <title>Complete Genomes of Monosporascus.</title>
        <authorList>
            <person name="Robinson A.J."/>
            <person name="Natvig D.O."/>
        </authorList>
    </citation>
    <scope>NUCLEOTIDE SEQUENCE [LARGE SCALE GENOMIC DNA]</scope>
    <source>
        <strain evidence="1 2">CBS 609.92</strain>
    </source>
</reference>
<dbReference type="SUPFAM" id="SSF48576">
    <property type="entry name" value="Terpenoid synthases"/>
    <property type="match status" value="1"/>
</dbReference>
<organism evidence="1 2">
    <name type="scientific">Monosporascus cannonballus</name>
    <dbReference type="NCBI Taxonomy" id="155416"/>
    <lineage>
        <taxon>Eukaryota</taxon>
        <taxon>Fungi</taxon>
        <taxon>Dikarya</taxon>
        <taxon>Ascomycota</taxon>
        <taxon>Pezizomycotina</taxon>
        <taxon>Sordariomycetes</taxon>
        <taxon>Xylariomycetidae</taxon>
        <taxon>Xylariales</taxon>
        <taxon>Xylariales incertae sedis</taxon>
        <taxon>Monosporascus</taxon>
    </lineage>
</organism>
<dbReference type="Proteomes" id="UP000294003">
    <property type="component" value="Unassembled WGS sequence"/>
</dbReference>
<accession>A0ABY0H072</accession>
<comment type="caution">
    <text evidence="1">The sequence shown here is derived from an EMBL/GenBank/DDBJ whole genome shotgun (WGS) entry which is preliminary data.</text>
</comment>
<dbReference type="Gene3D" id="1.10.600.10">
    <property type="entry name" value="Farnesyl Diphosphate Synthase"/>
    <property type="match status" value="1"/>
</dbReference>
<dbReference type="InterPro" id="IPR008949">
    <property type="entry name" value="Isoprenoid_synthase_dom_sf"/>
</dbReference>
<evidence type="ECO:0000313" key="2">
    <source>
        <dbReference type="Proteomes" id="UP000294003"/>
    </source>
</evidence>
<protein>
    <recommendedName>
        <fullName evidence="3">Terpene synthase</fullName>
    </recommendedName>
</protein>
<sequence length="334" mass="37751">MWNGLNIMKRSLNARKGRRQKTPSSPNELAALLRPLYTQFLKNLGYESTPTPSEEQAGVLLAVMHKRAVQFEVPLDTRLSDKAFRLGFSEGLLAYPGHPVEVQAYIGLFTWIVVLIDDDVGRIKDDTNRFQQRFSLGEPQPHPLLHAMAELLREAYNYWHPILANILLTSSLNFLTSNLLETEEGFQKMPVTKAGSSFPYSFRKIAGIAEVYVIFGYPTAQYPKIEVVLEALLDMTLFINIFNDDISLADLGLGEKHPFPERLFIQAEAPRRNSGKQPDIENKEQTLDRLAREPNFHIISPRASQRIWLASPWDGGEGGGLMAHTAKSFENPLF</sequence>
<gene>
    <name evidence="1" type="ORF">DL762_007217</name>
</gene>
<evidence type="ECO:0000313" key="1">
    <source>
        <dbReference type="EMBL" id="RYO81271.1"/>
    </source>
</evidence>
<keyword evidence="2" id="KW-1185">Reference proteome</keyword>